<organism evidence="2 3">
    <name type="scientific">Arthrospiribacter ruber</name>
    <dbReference type="NCBI Taxonomy" id="2487934"/>
    <lineage>
        <taxon>Bacteria</taxon>
        <taxon>Pseudomonadati</taxon>
        <taxon>Bacteroidota</taxon>
        <taxon>Cytophagia</taxon>
        <taxon>Cytophagales</taxon>
        <taxon>Cyclobacteriaceae</taxon>
        <taxon>Arthrospiribacter</taxon>
    </lineage>
</organism>
<keyword evidence="3" id="KW-1185">Reference proteome</keyword>
<dbReference type="Proteomes" id="UP000727490">
    <property type="component" value="Unassembled WGS sequence"/>
</dbReference>
<sequence>MNSEKLKDLLQKGEGLEVEFKTSQFELNKDAFESICAFLNRKGGYLLLGVKNDGAVEGVIESCVQDIVNNIITNANNPQKLSPPFYLSAQVIDYEGKKVIQVYVPQSSQVHSTNGKIFDRNEDGDFDITRQTEQVTQLYLRKQTTYSENRIYPYLKLSDFKPELFSRVRTLAKNERADHPWQDMTDEELLRSAGLFKHNHQTGKEGYTLAAVLLLGKDDVIQSVLSHHKTDAILRVENLDRYDDRDDIRTNLIESYDRLMAFVRKHLPDKFYQEGEQRISLRDRIFREVIGNLLIHREYTNAFPAKLIIEKDQVLAENWNRPHDGGVIDPTNFSPYPKNPVIAKFFKEIGRVDELGSGVRNTFKYCSIYTPGTKPEFIEEDVFKTIIPLKSKNGTTQVTTQMTTQIGTQVTTHIISEKILEILKLNPAMGRKKIADVLGEITEDGVKYHLEKLKEEGKIKRIGGTRGKWKVL</sequence>
<dbReference type="PANTHER" id="PTHR30595">
    <property type="entry name" value="GLPR-RELATED TRANSCRIPTIONAL REPRESSOR"/>
    <property type="match status" value="1"/>
</dbReference>
<dbReference type="RefSeq" id="WP_219287133.1">
    <property type="nucleotide sequence ID" value="NZ_RPHB01000002.1"/>
</dbReference>
<evidence type="ECO:0000313" key="3">
    <source>
        <dbReference type="Proteomes" id="UP000727490"/>
    </source>
</evidence>
<accession>A0A951ITB3</accession>
<evidence type="ECO:0000313" key="2">
    <source>
        <dbReference type="EMBL" id="MBW3466918.1"/>
    </source>
</evidence>
<evidence type="ECO:0000259" key="1">
    <source>
        <dbReference type="Pfam" id="PF04326"/>
    </source>
</evidence>
<dbReference type="InterPro" id="IPR007421">
    <property type="entry name" value="Schlafen_AlbA_2_dom"/>
</dbReference>
<dbReference type="PANTHER" id="PTHR30595:SF6">
    <property type="entry name" value="SCHLAFEN ALBA-2 DOMAIN-CONTAINING PROTEIN"/>
    <property type="match status" value="1"/>
</dbReference>
<proteinExistence type="predicted"/>
<dbReference type="Pfam" id="PF04326">
    <property type="entry name" value="SLFN_AlbA_2"/>
    <property type="match status" value="1"/>
</dbReference>
<feature type="domain" description="Schlafen AlbA-2" evidence="1">
    <location>
        <begin position="14"/>
        <end position="124"/>
    </location>
</feature>
<comment type="caution">
    <text evidence="2">The sequence shown here is derived from an EMBL/GenBank/DDBJ whole genome shotgun (WGS) entry which is preliminary data.</text>
</comment>
<reference evidence="2 3" key="1">
    <citation type="journal article" date="2020" name="Syst. Appl. Microbiol.">
        <title>Arthrospiribacter ruber gen. nov., sp. nov., a novel bacterium isolated from Arthrospira cultures.</title>
        <authorList>
            <person name="Waleron M."/>
            <person name="Misztak A."/>
            <person name="Waleron M.M."/>
            <person name="Furmaniak M."/>
            <person name="Mrozik A."/>
            <person name="Waleron K."/>
        </authorList>
    </citation>
    <scope>NUCLEOTIDE SEQUENCE [LARGE SCALE GENOMIC DNA]</scope>
    <source>
        <strain evidence="2 3">DPMB0001</strain>
    </source>
</reference>
<dbReference type="AlphaFoldDB" id="A0A951ITB3"/>
<protein>
    <submittedName>
        <fullName evidence="2">AAA family ATPase</fullName>
    </submittedName>
</protein>
<name>A0A951ITB3_9BACT</name>
<gene>
    <name evidence="2" type="ORF">EGN73_03735</name>
</gene>
<dbReference type="EMBL" id="RPHB01000002">
    <property type="protein sequence ID" value="MBW3466918.1"/>
    <property type="molecule type" value="Genomic_DNA"/>
</dbReference>